<protein>
    <submittedName>
        <fullName evidence="8">Vigilin-like</fullName>
    </submittedName>
</protein>
<evidence type="ECO:0000256" key="6">
    <source>
        <dbReference type="SAM" id="MobiDB-lite"/>
    </source>
</evidence>
<evidence type="ECO:0000259" key="7">
    <source>
        <dbReference type="SMART" id="SM00322"/>
    </source>
</evidence>
<dbReference type="Gene3D" id="3.30.1370.10">
    <property type="entry name" value="K Homology domain, type 1"/>
    <property type="match status" value="14"/>
</dbReference>
<feature type="domain" description="K Homology" evidence="7">
    <location>
        <begin position="141"/>
        <end position="212"/>
    </location>
</feature>
<feature type="domain" description="K Homology" evidence="7">
    <location>
        <begin position="872"/>
        <end position="965"/>
    </location>
</feature>
<dbReference type="CDD" id="cd02394">
    <property type="entry name" value="KH-I_Vigilin_rpt6"/>
    <property type="match status" value="1"/>
</dbReference>
<gene>
    <name evidence="8" type="ORF">ElyMa_003665900</name>
</gene>
<accession>A0AAV4EXA8</accession>
<dbReference type="EMBL" id="BMAT01007500">
    <property type="protein sequence ID" value="GFR65723.1"/>
    <property type="molecule type" value="Genomic_DNA"/>
</dbReference>
<evidence type="ECO:0000256" key="1">
    <source>
        <dbReference type="ARBA" id="ARBA00004496"/>
    </source>
</evidence>
<dbReference type="CDD" id="cd22408">
    <property type="entry name" value="KH-I_Vigilin_rpt4"/>
    <property type="match status" value="1"/>
</dbReference>
<feature type="domain" description="K Homology" evidence="7">
    <location>
        <begin position="652"/>
        <end position="721"/>
    </location>
</feature>
<dbReference type="CDD" id="cd22407">
    <property type="entry name" value="KH-I_Vigilin_rpt3"/>
    <property type="match status" value="1"/>
</dbReference>
<dbReference type="CDD" id="cd22416">
    <property type="entry name" value="KH-I_Vigilin_rpt13"/>
    <property type="match status" value="1"/>
</dbReference>
<dbReference type="CDD" id="cd22406">
    <property type="entry name" value="KH-I_Vigilin_rpt2"/>
    <property type="match status" value="1"/>
</dbReference>
<dbReference type="CDD" id="cd22412">
    <property type="entry name" value="KH-I_Vigilin_rpt9"/>
    <property type="match status" value="1"/>
</dbReference>
<proteinExistence type="predicted"/>
<dbReference type="CDD" id="cd22411">
    <property type="entry name" value="KH-I_Vigilin_rpt8"/>
    <property type="match status" value="1"/>
</dbReference>
<dbReference type="InterPro" id="IPR004087">
    <property type="entry name" value="KH_dom"/>
</dbReference>
<feature type="domain" description="K Homology" evidence="7">
    <location>
        <begin position="63"/>
        <end position="140"/>
    </location>
</feature>
<keyword evidence="9" id="KW-1185">Reference proteome</keyword>
<dbReference type="CDD" id="cd22405">
    <property type="entry name" value="KH-I_Vigilin_rpt1"/>
    <property type="match status" value="1"/>
</dbReference>
<dbReference type="PANTHER" id="PTHR10627">
    <property type="entry name" value="SCP160"/>
    <property type="match status" value="1"/>
</dbReference>
<comment type="caution">
    <text evidence="8">The sequence shown here is derived from an EMBL/GenBank/DDBJ whole genome shotgun (WGS) entry which is preliminary data.</text>
</comment>
<evidence type="ECO:0000256" key="5">
    <source>
        <dbReference type="PROSITE-ProRule" id="PRU00117"/>
    </source>
</evidence>
<feature type="domain" description="K Homology" evidence="7">
    <location>
        <begin position="726"/>
        <end position="795"/>
    </location>
</feature>
<feature type="region of interest" description="Disordered" evidence="6">
    <location>
        <begin position="907"/>
        <end position="938"/>
    </location>
</feature>
<dbReference type="CDD" id="cd22414">
    <property type="entry name" value="KH-I_Vigilin_rpt11"/>
    <property type="match status" value="1"/>
</dbReference>
<dbReference type="FunFam" id="3.30.1370.10:FF:000018">
    <property type="entry name" value="vigilin isoform X1"/>
    <property type="match status" value="1"/>
</dbReference>
<dbReference type="PROSITE" id="PS50084">
    <property type="entry name" value="KH_TYPE_1"/>
    <property type="match status" value="14"/>
</dbReference>
<dbReference type="Proteomes" id="UP000762676">
    <property type="component" value="Unassembled WGS sequence"/>
</dbReference>
<dbReference type="InterPro" id="IPR004088">
    <property type="entry name" value="KH_dom_type_1"/>
</dbReference>
<sequence>MATEMELDGAVASNVDLEAFEPEPPTYDNAFPALTSEPRGPVRPASELIAPGAWQPKFVTRQSKCTQVFTVPLEERKYKEMNERQFGEESDQMKICKEIMLKTGVSIELSLAKDQSMTVVITGKQDALKHARREVVNKLQTQASISLIIPREYHRFILGKSGKRLQELELATATKVYLPRPDDKSANPNEVKIVGAKEGIDKARHEIEAIHEEQAKLAFERLPIPKIYHPFVCGPNKENITRLSEDTGAKISVPPHKDEIVVSGEKEGVHLCKQRMMAIYEEKKRRCQTVSVEVKKSQHKYVVGPRYANIQEILAKTGVSVEVPDLNSPSETITLRGEQEKLGQALTEVSTKANSVIFEDVQAPAWLHRFIIGKKGSNIKEITENFPTVHIEFTEGQDKITVEGPPEEVRKAVANLNTFVKDLMARMDYAEIKVDQKFHKHIIGKSGANISRIKQETGVAIKIPSDGDNSNVIRIEGEPQEVKIAKEQLLEMAKRMENEVTRDIRIEHRFHRLIIGSKGETIRDIRDKFNQVQITFPDPGKKSDMVTLRGPKNDVDKAFKHLQSLSRDMVENNHQAQVRIFKDFHKNVIGKGGSNIKKIREETDTKIDLPSENSDSDVITITGKKGNVEKAQAKIEAIQKELDDPPSPPQGNIKELTIEIPNRLHNSLIGAKGRFIRAISDECGGVMIRFPQEGSKSDRVVIRGPSADVENAKTQLLELTNERKESSFTAEVKAKSQYHKFLIGRGGANIRKVRESTGARIIFPGTSDADQETISIMGREDGVKQAKAELEALIKNLDNEEEVEVSVPPKHHRHFVARRGEVIRQIADDFGGVSVSFPRTGVNSDKVVVKGPKDCVEGAKNKILDIVKDLESQVTVECVISQSDHRTVMGSGGTNVREITRQYDVGIKFPDKPVPNGNTEEPVMNGDARSDDGTNGTTRKNDIIIITGKPENCENAKRALLDLVPIVSEVQIPFEFHRFIIGQRGRDVRKLMQDYDVNVSIPGAEEQSDIVKIRGPPANVARAKDAVMDRLGQLEAEKEDRELRSFKLKFEVNEKYHPKIIGRKGAKISHIRKKHDVNIQFPERGSENQSVITITGYQQSAEAARDEILSIVKEFEDMYEEEVKLDARIHPRIIGAKGRGIARLMDKFEVELRFPRQADPDCDPNVVTISGTEDNVLDCKEHLLNLEEEFLQEVVDQEYMRELQRPPSKSNGEDHIPRGPTQGFVVTDAPWDRAPDTQSQEEFPSFGGGASGSSRGGKSWGPLRK</sequence>
<feature type="domain" description="K Homology" evidence="7">
    <location>
        <begin position="799"/>
        <end position="868"/>
    </location>
</feature>
<keyword evidence="3" id="KW-0677">Repeat</keyword>
<feature type="domain" description="K Homology" evidence="7">
    <location>
        <begin position="1117"/>
        <end position="1188"/>
    </location>
</feature>
<feature type="domain" description="K Homology" evidence="7">
    <location>
        <begin position="572"/>
        <end position="640"/>
    </location>
</feature>
<dbReference type="SUPFAM" id="SSF54791">
    <property type="entry name" value="Eukaryotic type KH-domain (KH-domain type I)"/>
    <property type="match status" value="12"/>
</dbReference>
<dbReference type="SMART" id="SM00322">
    <property type="entry name" value="KH"/>
    <property type="match status" value="15"/>
</dbReference>
<dbReference type="CDD" id="cd22417">
    <property type="entry name" value="KH-I_Vigilin_rpt14"/>
    <property type="match status" value="1"/>
</dbReference>
<feature type="domain" description="K Homology" evidence="7">
    <location>
        <begin position="286"/>
        <end position="354"/>
    </location>
</feature>
<evidence type="ECO:0000313" key="9">
    <source>
        <dbReference type="Proteomes" id="UP000762676"/>
    </source>
</evidence>
<feature type="domain" description="K Homology" evidence="7">
    <location>
        <begin position="1044"/>
        <end position="1113"/>
    </location>
</feature>
<dbReference type="Pfam" id="PF24668">
    <property type="entry name" value="KH_Vigilin"/>
    <property type="match status" value="1"/>
</dbReference>
<feature type="domain" description="K Homology" evidence="7">
    <location>
        <begin position="355"/>
        <end position="421"/>
    </location>
</feature>
<evidence type="ECO:0000313" key="8">
    <source>
        <dbReference type="EMBL" id="GFR65723.1"/>
    </source>
</evidence>
<dbReference type="FunFam" id="3.30.1370.10:FF:000039">
    <property type="entry name" value="vigilin isoform X1"/>
    <property type="match status" value="1"/>
</dbReference>
<dbReference type="CDD" id="cd22409">
    <property type="entry name" value="KH-I_Vigilin_rpt5"/>
    <property type="match status" value="1"/>
</dbReference>
<dbReference type="CDD" id="cd22410">
    <property type="entry name" value="KH-I_Vigilin_rpt7"/>
    <property type="match status" value="1"/>
</dbReference>
<evidence type="ECO:0000256" key="4">
    <source>
        <dbReference type="ARBA" id="ARBA00022884"/>
    </source>
</evidence>
<dbReference type="InterPro" id="IPR057778">
    <property type="entry name" value="KH_Vigilin_N"/>
</dbReference>
<dbReference type="AlphaFoldDB" id="A0AAV4EXA8"/>
<dbReference type="CDD" id="cd22413">
    <property type="entry name" value="KH-I_Vigilin_rpt10"/>
    <property type="match status" value="1"/>
</dbReference>
<keyword evidence="2" id="KW-0963">Cytoplasm</keyword>
<dbReference type="Pfam" id="PF00013">
    <property type="entry name" value="KH_1"/>
    <property type="match status" value="14"/>
</dbReference>
<dbReference type="PANTHER" id="PTHR10627:SF31">
    <property type="entry name" value="DODECA-SATELLITE-BINDING PROTEIN 1, ISOFORM A"/>
    <property type="match status" value="1"/>
</dbReference>
<evidence type="ECO:0000256" key="3">
    <source>
        <dbReference type="ARBA" id="ARBA00022737"/>
    </source>
</evidence>
<dbReference type="GO" id="GO:0003729">
    <property type="term" value="F:mRNA binding"/>
    <property type="evidence" value="ECO:0007669"/>
    <property type="project" value="TreeGrafter"/>
</dbReference>
<name>A0AAV4EXA8_9GAST</name>
<keyword evidence="4 5" id="KW-0694">RNA-binding</keyword>
<feature type="region of interest" description="Disordered" evidence="6">
    <location>
        <begin position="1202"/>
        <end position="1265"/>
    </location>
</feature>
<feature type="domain" description="K Homology" evidence="7">
    <location>
        <begin position="966"/>
        <end position="1032"/>
    </location>
</feature>
<dbReference type="CDD" id="cd22415">
    <property type="entry name" value="KH-I_Vigilin_rpt12"/>
    <property type="match status" value="1"/>
</dbReference>
<feature type="domain" description="K Homology" evidence="7">
    <location>
        <begin position="426"/>
        <end position="494"/>
    </location>
</feature>
<organism evidence="8 9">
    <name type="scientific">Elysia marginata</name>
    <dbReference type="NCBI Taxonomy" id="1093978"/>
    <lineage>
        <taxon>Eukaryota</taxon>
        <taxon>Metazoa</taxon>
        <taxon>Spiralia</taxon>
        <taxon>Lophotrochozoa</taxon>
        <taxon>Mollusca</taxon>
        <taxon>Gastropoda</taxon>
        <taxon>Heterobranchia</taxon>
        <taxon>Euthyneura</taxon>
        <taxon>Panpulmonata</taxon>
        <taxon>Sacoglossa</taxon>
        <taxon>Placobranchoidea</taxon>
        <taxon>Plakobranchidae</taxon>
        <taxon>Elysia</taxon>
    </lineage>
</organism>
<evidence type="ECO:0000256" key="2">
    <source>
        <dbReference type="ARBA" id="ARBA00022490"/>
    </source>
</evidence>
<dbReference type="InterPro" id="IPR036612">
    <property type="entry name" value="KH_dom_type_1_sf"/>
</dbReference>
<feature type="compositionally biased region" description="Gly residues" evidence="6">
    <location>
        <begin position="1246"/>
        <end position="1259"/>
    </location>
</feature>
<feature type="domain" description="K Homology" evidence="7">
    <location>
        <begin position="498"/>
        <end position="567"/>
    </location>
</feature>
<comment type="subcellular location">
    <subcellularLocation>
        <location evidence="1">Cytoplasm</location>
    </subcellularLocation>
</comment>
<reference evidence="8 9" key="1">
    <citation type="journal article" date="2021" name="Elife">
        <title>Chloroplast acquisition without the gene transfer in kleptoplastic sea slugs, Plakobranchus ocellatus.</title>
        <authorList>
            <person name="Maeda T."/>
            <person name="Takahashi S."/>
            <person name="Yoshida T."/>
            <person name="Shimamura S."/>
            <person name="Takaki Y."/>
            <person name="Nagai Y."/>
            <person name="Toyoda A."/>
            <person name="Suzuki Y."/>
            <person name="Arimoto A."/>
            <person name="Ishii H."/>
            <person name="Satoh N."/>
            <person name="Nishiyama T."/>
            <person name="Hasebe M."/>
            <person name="Maruyama T."/>
            <person name="Minagawa J."/>
            <person name="Obokata J."/>
            <person name="Shigenobu S."/>
        </authorList>
    </citation>
    <scope>NUCLEOTIDE SEQUENCE [LARGE SCALE GENOMIC DNA]</scope>
</reference>
<feature type="domain" description="K Homology" evidence="7">
    <location>
        <begin position="216"/>
        <end position="281"/>
    </location>
</feature>
<dbReference type="CDD" id="cd22418">
    <property type="entry name" value="KH-I_Vigilin_rpt15"/>
    <property type="match status" value="1"/>
</dbReference>